<dbReference type="CDD" id="cd07042">
    <property type="entry name" value="STAS_SulP_like_sulfate_transporter"/>
    <property type="match status" value="1"/>
</dbReference>
<dbReference type="InterPro" id="IPR011547">
    <property type="entry name" value="SLC26A/SulP_dom"/>
</dbReference>
<evidence type="ECO:0000256" key="4">
    <source>
        <dbReference type="ARBA" id="ARBA00023136"/>
    </source>
</evidence>
<evidence type="ECO:0000259" key="6">
    <source>
        <dbReference type="PROSITE" id="PS50801"/>
    </source>
</evidence>
<dbReference type="InterPro" id="IPR036513">
    <property type="entry name" value="STAS_dom_sf"/>
</dbReference>
<dbReference type="SUPFAM" id="SSF52091">
    <property type="entry name" value="SpoIIaa-like"/>
    <property type="match status" value="1"/>
</dbReference>
<protein>
    <submittedName>
        <fullName evidence="7">SulP family inorganic anion transporter</fullName>
    </submittedName>
</protein>
<dbReference type="Proteomes" id="UP001196661">
    <property type="component" value="Unassembled WGS sequence"/>
</dbReference>
<evidence type="ECO:0000313" key="7">
    <source>
        <dbReference type="EMBL" id="MBT9310968.1"/>
    </source>
</evidence>
<feature type="transmembrane region" description="Helical" evidence="5">
    <location>
        <begin position="48"/>
        <end position="66"/>
    </location>
</feature>
<feature type="transmembrane region" description="Helical" evidence="5">
    <location>
        <begin position="344"/>
        <end position="366"/>
    </location>
</feature>
<keyword evidence="4 5" id="KW-0472">Membrane</keyword>
<accession>A0ABS5XZE0</accession>
<keyword evidence="3 5" id="KW-1133">Transmembrane helix</keyword>
<proteinExistence type="predicted"/>
<dbReference type="Pfam" id="PF01740">
    <property type="entry name" value="STAS"/>
    <property type="match status" value="1"/>
</dbReference>
<feature type="transmembrane region" description="Helical" evidence="5">
    <location>
        <begin position="169"/>
        <end position="191"/>
    </location>
</feature>
<reference evidence="7 8" key="1">
    <citation type="journal article" date="2021" name="Mar. Drugs">
        <title>Genome Reduction and Secondary Metabolism of the Marine Sponge-Associated Cyanobacterium Leptothoe.</title>
        <authorList>
            <person name="Konstantinou D."/>
            <person name="Popin R.V."/>
            <person name="Fewer D.P."/>
            <person name="Sivonen K."/>
            <person name="Gkelis S."/>
        </authorList>
    </citation>
    <scope>NUCLEOTIDE SEQUENCE [LARGE SCALE GENOMIC DNA]</scope>
    <source>
        <strain evidence="7 8">TAU-MAC 1615</strain>
    </source>
</reference>
<dbReference type="PROSITE" id="PS50801">
    <property type="entry name" value="STAS"/>
    <property type="match status" value="1"/>
</dbReference>
<dbReference type="InterPro" id="IPR002645">
    <property type="entry name" value="STAS_dom"/>
</dbReference>
<name>A0ABS5XZE0_9CYAN</name>
<comment type="caution">
    <text evidence="7">The sequence shown here is derived from an EMBL/GenBank/DDBJ whole genome shotgun (WGS) entry which is preliminary data.</text>
</comment>
<evidence type="ECO:0000313" key="8">
    <source>
        <dbReference type="Proteomes" id="UP001196661"/>
    </source>
</evidence>
<organism evidence="7 8">
    <name type="scientific">Leptothoe kymatousa TAU-MAC 1615</name>
    <dbReference type="NCBI Taxonomy" id="2364775"/>
    <lineage>
        <taxon>Bacteria</taxon>
        <taxon>Bacillati</taxon>
        <taxon>Cyanobacteriota</taxon>
        <taxon>Cyanophyceae</taxon>
        <taxon>Nodosilineales</taxon>
        <taxon>Cymatolegaceae</taxon>
        <taxon>Leptothoe</taxon>
        <taxon>Leptothoe kymatousa</taxon>
    </lineage>
</organism>
<sequence length="564" mass="59877">MTISLSVLKPGLKFHNLRGDIFGGLTAAIVALPLALAFGVASGAGPSAGLYGAIFVGFLAAFFGGTPSQVSGPTGPMTVVMASTFAALTAKHPETGLAMAFTVVILGGLFQILMGVLHLGKYITLMPYTVISGFMSGIGVIIILIQIGPLLGHIGTGGVVASIRQYPEVFSHIDPVAAGLGLLTLAIVFAAPPKLNRILPAPLIALVLCTLLSVYYFPESGIPRIGDIPEGLPRLQMPYLTWDTIREMLGYSLMLGVLGALDSLLTSLVADSITRTQHNSDRELIGQGIGNCVAGLFGGLPGAGATMRTVINVQSGGRTNLSGMIHALVLAVIVLKAGNLTEPIPHAVLAGILIKVGIDIIDWGFLKRAHRLSTKGAGLMYLVMGLTVFVDLITAVAVGVFLANLLTIKAITDIQVKDMRAVTHGDNENWLTPEERSLLKAAKGRILMFHLSGPMSFGAAKSISRRLAIVENYEILILDLTTVPRLGVTALLAIETMMKDAIAKRRDIFLVGAKGQVQHRLQRLEIVEKLPMSHKVKERSIALTRSMELLNMYVPADVQQEVAQ</sequence>
<evidence type="ECO:0000256" key="3">
    <source>
        <dbReference type="ARBA" id="ARBA00022989"/>
    </source>
</evidence>
<gene>
    <name evidence="7" type="ORF">IXB28_02010</name>
</gene>
<evidence type="ECO:0000256" key="5">
    <source>
        <dbReference type="SAM" id="Phobius"/>
    </source>
</evidence>
<dbReference type="InterPro" id="IPR001902">
    <property type="entry name" value="SLC26A/SulP_fam"/>
</dbReference>
<feature type="domain" description="STAS" evidence="6">
    <location>
        <begin position="446"/>
        <end position="546"/>
    </location>
</feature>
<evidence type="ECO:0000256" key="2">
    <source>
        <dbReference type="ARBA" id="ARBA00022692"/>
    </source>
</evidence>
<keyword evidence="2 5" id="KW-0812">Transmembrane</keyword>
<comment type="subcellular location">
    <subcellularLocation>
        <location evidence="1">Membrane</location>
        <topology evidence="1">Multi-pass membrane protein</topology>
    </subcellularLocation>
</comment>
<feature type="transmembrane region" description="Helical" evidence="5">
    <location>
        <begin position="321"/>
        <end position="338"/>
    </location>
</feature>
<feature type="transmembrane region" description="Helical" evidence="5">
    <location>
        <begin position="21"/>
        <end position="42"/>
    </location>
</feature>
<feature type="transmembrane region" description="Helical" evidence="5">
    <location>
        <begin position="128"/>
        <end position="149"/>
    </location>
</feature>
<feature type="transmembrane region" description="Helical" evidence="5">
    <location>
        <begin position="248"/>
        <end position="270"/>
    </location>
</feature>
<feature type="transmembrane region" description="Helical" evidence="5">
    <location>
        <begin position="378"/>
        <end position="403"/>
    </location>
</feature>
<feature type="transmembrane region" description="Helical" evidence="5">
    <location>
        <begin position="198"/>
        <end position="217"/>
    </location>
</feature>
<dbReference type="EMBL" id="JADOER010000003">
    <property type="protein sequence ID" value="MBT9310968.1"/>
    <property type="molecule type" value="Genomic_DNA"/>
</dbReference>
<feature type="transmembrane region" description="Helical" evidence="5">
    <location>
        <begin position="96"/>
        <end position="116"/>
    </location>
</feature>
<dbReference type="RefSeq" id="WP_215616879.1">
    <property type="nucleotide sequence ID" value="NZ_JADOER010000003.1"/>
</dbReference>
<dbReference type="Gene3D" id="3.30.750.24">
    <property type="entry name" value="STAS domain"/>
    <property type="match status" value="1"/>
</dbReference>
<evidence type="ECO:0000256" key="1">
    <source>
        <dbReference type="ARBA" id="ARBA00004141"/>
    </source>
</evidence>
<dbReference type="Pfam" id="PF00916">
    <property type="entry name" value="Sulfate_transp"/>
    <property type="match status" value="1"/>
</dbReference>
<keyword evidence="8" id="KW-1185">Reference proteome</keyword>
<dbReference type="PANTHER" id="PTHR11814">
    <property type="entry name" value="SULFATE TRANSPORTER"/>
    <property type="match status" value="1"/>
</dbReference>